<dbReference type="KEGG" id="bfk:QN062_06120"/>
<dbReference type="Gene3D" id="1.20.144.10">
    <property type="entry name" value="Phosphatidic acid phosphatase type 2/haloperoxidase"/>
    <property type="match status" value="1"/>
</dbReference>
<evidence type="ECO:0000256" key="7">
    <source>
        <dbReference type="SAM" id="Phobius"/>
    </source>
</evidence>
<feature type="domain" description="Phosphatidic acid phosphatase type 2/haloperoxidase" evidence="8">
    <location>
        <begin position="109"/>
        <end position="230"/>
    </location>
</feature>
<feature type="transmembrane region" description="Helical" evidence="7">
    <location>
        <begin position="112"/>
        <end position="130"/>
    </location>
</feature>
<evidence type="ECO:0000313" key="9">
    <source>
        <dbReference type="EMBL" id="XDS46462.1"/>
    </source>
</evidence>
<gene>
    <name evidence="11" type="ORF">QN062_06120</name>
    <name evidence="10" type="ORF">QN216_00315</name>
    <name evidence="9" type="ORF">QN217_10130</name>
</gene>
<evidence type="ECO:0000256" key="5">
    <source>
        <dbReference type="ARBA" id="ARBA00022989"/>
    </source>
</evidence>
<feature type="transmembrane region" description="Helical" evidence="7">
    <location>
        <begin position="150"/>
        <end position="167"/>
    </location>
</feature>
<evidence type="ECO:0000256" key="1">
    <source>
        <dbReference type="ARBA" id="ARBA00004651"/>
    </source>
</evidence>
<feature type="transmembrane region" description="Helical" evidence="7">
    <location>
        <begin position="187"/>
        <end position="209"/>
    </location>
</feature>
<dbReference type="EMBL" id="CP129683">
    <property type="protein sequence ID" value="XDS49984.1"/>
    <property type="molecule type" value="Genomic_DNA"/>
</dbReference>
<keyword evidence="3 7" id="KW-0812">Transmembrane</keyword>
<evidence type="ECO:0000256" key="3">
    <source>
        <dbReference type="ARBA" id="ARBA00022692"/>
    </source>
</evidence>
<evidence type="ECO:0000259" key="8">
    <source>
        <dbReference type="SMART" id="SM00014"/>
    </source>
</evidence>
<keyword evidence="5 7" id="KW-1133">Transmembrane helix</keyword>
<name>A0AB39UMK4_9BIFI</name>
<dbReference type="SMART" id="SM00014">
    <property type="entry name" value="acidPPc"/>
    <property type="match status" value="1"/>
</dbReference>
<dbReference type="EMBL" id="CP129682">
    <property type="protein sequence ID" value="XDS48757.1"/>
    <property type="molecule type" value="Genomic_DNA"/>
</dbReference>
<keyword evidence="4" id="KW-0378">Hydrolase</keyword>
<comment type="subcellular location">
    <subcellularLocation>
        <location evidence="1">Cell membrane</location>
        <topology evidence="1">Multi-pass membrane protein</topology>
    </subcellularLocation>
</comment>
<proteinExistence type="predicted"/>
<keyword evidence="2" id="KW-1003">Cell membrane</keyword>
<keyword evidence="6 7" id="KW-0472">Membrane</keyword>
<accession>A0AB39UMK4</accession>
<dbReference type="PANTHER" id="PTHR14969">
    <property type="entry name" value="SPHINGOSINE-1-PHOSPHATE PHOSPHOHYDROLASE"/>
    <property type="match status" value="1"/>
</dbReference>
<dbReference type="Pfam" id="PF01569">
    <property type="entry name" value="PAP2"/>
    <property type="match status" value="1"/>
</dbReference>
<evidence type="ECO:0000256" key="6">
    <source>
        <dbReference type="ARBA" id="ARBA00023136"/>
    </source>
</evidence>
<dbReference type="PANTHER" id="PTHR14969:SF62">
    <property type="entry name" value="DECAPRENYLPHOSPHORYL-5-PHOSPHORIBOSE PHOSPHATASE RV3807C-RELATED"/>
    <property type="match status" value="1"/>
</dbReference>
<feature type="transmembrane region" description="Helical" evidence="7">
    <location>
        <begin position="77"/>
        <end position="100"/>
    </location>
</feature>
<evidence type="ECO:0000256" key="4">
    <source>
        <dbReference type="ARBA" id="ARBA00022801"/>
    </source>
</evidence>
<protein>
    <submittedName>
        <fullName evidence="11">Phosphatase PAP2 family protein</fullName>
    </submittedName>
</protein>
<dbReference type="AlphaFoldDB" id="A0AB39UMK4"/>
<reference evidence="11" key="1">
    <citation type="submission" date="2023-07" db="EMBL/GenBank/DDBJ databases">
        <title>Bifidobacterium aquikefiriaerophilum sp. nov. and Bifidobacterium eccum sp. nov., isolated from water kefir.</title>
        <authorList>
            <person name="Breselge S."/>
            <person name="Bellassi P."/>
            <person name="Barcenilla C."/>
            <person name="Alvarez-Ordonez A."/>
            <person name="Morelli L."/>
            <person name="Cotter P.D."/>
        </authorList>
    </citation>
    <scope>NUCLEOTIDE SEQUENCE</scope>
    <source>
        <strain evidence="11">WK012_4_13</strain>
        <strain evidence="10">WK013_4_14</strain>
        <strain evidence="9">WK048_4_13</strain>
    </source>
</reference>
<evidence type="ECO:0000256" key="2">
    <source>
        <dbReference type="ARBA" id="ARBA00022475"/>
    </source>
</evidence>
<sequence>MSWFAAAILTRMRFPLFKPMRQLSRGQWLLLTTTSLTLILVIPTGRILADSASITRDESRIVAVCTSAPSLFKSLSMLIGAVFSTNVTVMLLTFTLLYLAWRYRSGLQTIRAAVISLTPLATVLVVKIAVGRNRPDTPLGSLASDPSFPSGHVASSIAIVTLLLFIMRMHDRQRPDVANIRIVRARLAFKILLLTLPALTAASRLVLGMHYPSDVLTSLVLCSLLTSSLYAITLPE</sequence>
<evidence type="ECO:0000313" key="10">
    <source>
        <dbReference type="EMBL" id="XDS48757.1"/>
    </source>
</evidence>
<evidence type="ECO:0000313" key="11">
    <source>
        <dbReference type="EMBL" id="XDS49984.1"/>
    </source>
</evidence>
<dbReference type="SUPFAM" id="SSF48317">
    <property type="entry name" value="Acid phosphatase/Vanadium-dependent haloperoxidase"/>
    <property type="match status" value="1"/>
</dbReference>
<dbReference type="InterPro" id="IPR036938">
    <property type="entry name" value="PAP2/HPO_sf"/>
</dbReference>
<dbReference type="InterPro" id="IPR000326">
    <property type="entry name" value="PAP2/HPO"/>
</dbReference>
<dbReference type="EMBL" id="CP129675">
    <property type="protein sequence ID" value="XDS46462.1"/>
    <property type="molecule type" value="Genomic_DNA"/>
</dbReference>
<dbReference type="RefSeq" id="WP_369340956.1">
    <property type="nucleotide sequence ID" value="NZ_CP129675.1"/>
</dbReference>
<organism evidence="11">
    <name type="scientific">Bifidobacterium fermentum</name>
    <dbReference type="NCBI Taxonomy" id="3059035"/>
    <lineage>
        <taxon>Bacteria</taxon>
        <taxon>Bacillati</taxon>
        <taxon>Actinomycetota</taxon>
        <taxon>Actinomycetes</taxon>
        <taxon>Bifidobacteriales</taxon>
        <taxon>Bifidobacteriaceae</taxon>
        <taxon>Bifidobacterium</taxon>
    </lineage>
</organism>